<sequence length="89" mass="9799">MLGSTSKSAACWEPKEDEAVELGVYAGEMPGSDNWADATPWDMDSVAKRLAENLLNQAERSLDGLIELQTDSRDAMRFMLSPALPLARR</sequence>
<reference evidence="1" key="2">
    <citation type="submission" date="2023-01" db="EMBL/GenBank/DDBJ databases">
        <title>Draft genome sequence of Algimonas porphyrae strain NBRC 108216.</title>
        <authorList>
            <person name="Sun Q."/>
            <person name="Mori K."/>
        </authorList>
    </citation>
    <scope>NUCLEOTIDE SEQUENCE</scope>
    <source>
        <strain evidence="1">NBRC 108216</strain>
    </source>
</reference>
<organism evidence="1 2">
    <name type="scientific">Algimonas porphyrae</name>
    <dbReference type="NCBI Taxonomy" id="1128113"/>
    <lineage>
        <taxon>Bacteria</taxon>
        <taxon>Pseudomonadati</taxon>
        <taxon>Pseudomonadota</taxon>
        <taxon>Alphaproteobacteria</taxon>
        <taxon>Maricaulales</taxon>
        <taxon>Robiginitomaculaceae</taxon>
        <taxon>Algimonas</taxon>
    </lineage>
</organism>
<evidence type="ECO:0000313" key="2">
    <source>
        <dbReference type="Proteomes" id="UP001161390"/>
    </source>
</evidence>
<proteinExistence type="predicted"/>
<protein>
    <submittedName>
        <fullName evidence="1">Uncharacterized protein</fullName>
    </submittedName>
</protein>
<evidence type="ECO:0000313" key="1">
    <source>
        <dbReference type="EMBL" id="GLQ21314.1"/>
    </source>
</evidence>
<dbReference type="EMBL" id="BSNJ01000005">
    <property type="protein sequence ID" value="GLQ21314.1"/>
    <property type="molecule type" value="Genomic_DNA"/>
</dbReference>
<keyword evidence="2" id="KW-1185">Reference proteome</keyword>
<dbReference type="Proteomes" id="UP001161390">
    <property type="component" value="Unassembled WGS sequence"/>
</dbReference>
<name>A0ABQ5V3K9_9PROT</name>
<comment type="caution">
    <text evidence="1">The sequence shown here is derived from an EMBL/GenBank/DDBJ whole genome shotgun (WGS) entry which is preliminary data.</text>
</comment>
<accession>A0ABQ5V3K9</accession>
<reference evidence="1" key="1">
    <citation type="journal article" date="2014" name="Int. J. Syst. Evol. Microbiol.">
        <title>Complete genome of a new Firmicutes species belonging to the dominant human colonic microbiota ('Ruminococcus bicirculans') reveals two chromosomes and a selective capacity to utilize plant glucans.</title>
        <authorList>
            <consortium name="NISC Comparative Sequencing Program"/>
            <person name="Wegmann U."/>
            <person name="Louis P."/>
            <person name="Goesmann A."/>
            <person name="Henrissat B."/>
            <person name="Duncan S.H."/>
            <person name="Flint H.J."/>
        </authorList>
    </citation>
    <scope>NUCLEOTIDE SEQUENCE</scope>
    <source>
        <strain evidence="1">NBRC 108216</strain>
    </source>
</reference>
<gene>
    <name evidence="1" type="ORF">GCM10007854_22690</name>
</gene>